<dbReference type="AlphaFoldDB" id="A0A498QIH0"/>
<name>A0A498QIH0_9MYCO</name>
<proteinExistence type="predicted"/>
<dbReference type="RefSeq" id="WP_075543820.1">
    <property type="nucleotide sequence ID" value="NZ_UPHQ01000311.1"/>
</dbReference>
<dbReference type="InterPro" id="IPR036390">
    <property type="entry name" value="WH_DNA-bd_sf"/>
</dbReference>
<dbReference type="SUPFAM" id="SSF46785">
    <property type="entry name" value="Winged helix' DNA-binding domain"/>
    <property type="match status" value="1"/>
</dbReference>
<dbReference type="Gene3D" id="1.10.10.10">
    <property type="entry name" value="Winged helix-like DNA-binding domain superfamily/Winged helix DNA-binding domain"/>
    <property type="match status" value="1"/>
</dbReference>
<reference evidence="1 2" key="1">
    <citation type="submission" date="2018-09" db="EMBL/GenBank/DDBJ databases">
        <authorList>
            <person name="Tagini F."/>
        </authorList>
    </citation>
    <scope>NUCLEOTIDE SEQUENCE [LARGE SCALE GENOMIC DNA]</scope>
    <source>
        <strain evidence="1 2">MK13</strain>
    </source>
</reference>
<sequence>MNELELLQAVRLKGRVSLADLAATLATEPDAVSNAVDELVRSGFVLTGKALRLTPAGRQRLSELLGAERSQLDHDAVAAIHAAFRPVNAEFKALIADWQVKDGQPNPHDDPSYDEAVLARLEPVHEGASALITEASAHVPRLGAYAEKLTSALDRVRAGDLIWLTRPIIDSYHTVWFELHEELIDMAGLTRHEEALAGHAE</sequence>
<keyword evidence="2" id="KW-1185">Reference proteome</keyword>
<accession>A0A498QIH0</accession>
<evidence type="ECO:0000313" key="1">
    <source>
        <dbReference type="EMBL" id="VBA45990.1"/>
    </source>
</evidence>
<evidence type="ECO:0000313" key="2">
    <source>
        <dbReference type="Proteomes" id="UP000267289"/>
    </source>
</evidence>
<protein>
    <submittedName>
        <fullName evidence="1">Uncharacterized protein</fullName>
    </submittedName>
</protein>
<dbReference type="InterPro" id="IPR036388">
    <property type="entry name" value="WH-like_DNA-bd_sf"/>
</dbReference>
<dbReference type="EMBL" id="UPHQ01000311">
    <property type="protein sequence ID" value="VBA45990.1"/>
    <property type="molecule type" value="Genomic_DNA"/>
</dbReference>
<gene>
    <name evidence="1" type="ORF">LAUMK13_05571</name>
</gene>
<organism evidence="1 2">
    <name type="scientific">Mycobacterium innocens</name>
    <dbReference type="NCBI Taxonomy" id="2341083"/>
    <lineage>
        <taxon>Bacteria</taxon>
        <taxon>Bacillati</taxon>
        <taxon>Actinomycetota</taxon>
        <taxon>Actinomycetes</taxon>
        <taxon>Mycobacteriales</taxon>
        <taxon>Mycobacteriaceae</taxon>
        <taxon>Mycobacterium</taxon>
    </lineage>
</organism>
<dbReference type="OrthoDB" id="3568381at2"/>
<dbReference type="Proteomes" id="UP000267289">
    <property type="component" value="Unassembled WGS sequence"/>
</dbReference>